<keyword evidence="1" id="KW-0697">Rotamase</keyword>
<feature type="domain" description="Trigger factor C-terminal" evidence="4">
    <location>
        <begin position="1"/>
        <end position="43"/>
    </location>
</feature>
<dbReference type="SUPFAM" id="SSF109998">
    <property type="entry name" value="Triger factor/SurA peptide-binding domain-like"/>
    <property type="match status" value="1"/>
</dbReference>
<name>A0A455UCN9_9GAMM</name>
<dbReference type="Proteomes" id="UP000320231">
    <property type="component" value="Chromosome"/>
</dbReference>
<protein>
    <recommendedName>
        <fullName evidence="4">Trigger factor C-terminal domain-containing protein</fullName>
    </recommendedName>
</protein>
<dbReference type="Pfam" id="PF05698">
    <property type="entry name" value="Trigger_C"/>
    <property type="match status" value="1"/>
</dbReference>
<dbReference type="KEGG" id="hsr:HSBAA_35150"/>
<evidence type="ECO:0000256" key="1">
    <source>
        <dbReference type="ARBA" id="ARBA00023110"/>
    </source>
</evidence>
<dbReference type="GO" id="GO:0003755">
    <property type="term" value="F:peptidyl-prolyl cis-trans isomerase activity"/>
    <property type="evidence" value="ECO:0007669"/>
    <property type="project" value="UniProtKB-KW"/>
</dbReference>
<reference evidence="5 6" key="1">
    <citation type="journal article" date="2019" name="Microbiol. Resour. Announc.">
        <title>Complete Genome Sequence of Halomonas sulfidaeris Strain Esulfide1 Isolated from a Metal Sulfide Rock at a Depth of 2,200 Meters, Obtained Using Nanopore Sequencing.</title>
        <authorList>
            <person name="Saito M."/>
            <person name="Nishigata A."/>
            <person name="Galipon J."/>
            <person name="Arakawa K."/>
        </authorList>
    </citation>
    <scope>NUCLEOTIDE SEQUENCE [LARGE SCALE GENOMIC DNA]</scope>
    <source>
        <strain evidence="5 6">ATCC BAA-803</strain>
    </source>
</reference>
<dbReference type="InterPro" id="IPR027304">
    <property type="entry name" value="Trigger_fact/SurA_dom_sf"/>
</dbReference>
<feature type="compositionally biased region" description="Acidic residues" evidence="3">
    <location>
        <begin position="66"/>
        <end position="79"/>
    </location>
</feature>
<evidence type="ECO:0000313" key="5">
    <source>
        <dbReference type="EMBL" id="BBI62209.1"/>
    </source>
</evidence>
<evidence type="ECO:0000256" key="2">
    <source>
        <dbReference type="ARBA" id="ARBA00023235"/>
    </source>
</evidence>
<dbReference type="Gene3D" id="1.10.3120.10">
    <property type="entry name" value="Trigger factor, C-terminal domain"/>
    <property type="match status" value="1"/>
</dbReference>
<proteinExistence type="predicted"/>
<dbReference type="GO" id="GO:0015031">
    <property type="term" value="P:protein transport"/>
    <property type="evidence" value="ECO:0007669"/>
    <property type="project" value="InterPro"/>
</dbReference>
<sequence length="79" mass="8781">MAELAEQYQDPDEVVSYYMGNEQLKTQVKSAILEEKAVAKLLEQTNIKDVEMSYQQALAAAQQQAEQDEGAEEGEQANA</sequence>
<dbReference type="InterPro" id="IPR037041">
    <property type="entry name" value="Trigger_fac_C_sf"/>
</dbReference>
<evidence type="ECO:0000259" key="4">
    <source>
        <dbReference type="Pfam" id="PF05698"/>
    </source>
</evidence>
<dbReference type="AlphaFoldDB" id="A0A455UCN9"/>
<dbReference type="GO" id="GO:0006457">
    <property type="term" value="P:protein folding"/>
    <property type="evidence" value="ECO:0007669"/>
    <property type="project" value="InterPro"/>
</dbReference>
<dbReference type="InterPro" id="IPR008880">
    <property type="entry name" value="Trigger_fac_C"/>
</dbReference>
<evidence type="ECO:0000313" key="6">
    <source>
        <dbReference type="Proteomes" id="UP000320231"/>
    </source>
</evidence>
<evidence type="ECO:0000256" key="3">
    <source>
        <dbReference type="SAM" id="MobiDB-lite"/>
    </source>
</evidence>
<keyword evidence="2" id="KW-0413">Isomerase</keyword>
<gene>
    <name evidence="5" type="ORF">HSBAA_35150</name>
</gene>
<feature type="region of interest" description="Disordered" evidence="3">
    <location>
        <begin position="58"/>
        <end position="79"/>
    </location>
</feature>
<organism evidence="5 6">
    <name type="scientific">Vreelandella sulfidaeris</name>
    <dbReference type="NCBI Taxonomy" id="115553"/>
    <lineage>
        <taxon>Bacteria</taxon>
        <taxon>Pseudomonadati</taxon>
        <taxon>Pseudomonadota</taxon>
        <taxon>Gammaproteobacteria</taxon>
        <taxon>Oceanospirillales</taxon>
        <taxon>Halomonadaceae</taxon>
        <taxon>Vreelandella</taxon>
    </lineage>
</organism>
<dbReference type="EMBL" id="AP019514">
    <property type="protein sequence ID" value="BBI62209.1"/>
    <property type="molecule type" value="Genomic_DNA"/>
</dbReference>
<accession>A0A455UCN9</accession>